<evidence type="ECO:0000256" key="2">
    <source>
        <dbReference type="ARBA" id="ARBA00009877"/>
    </source>
</evidence>
<feature type="transmembrane region" description="Helical" evidence="7">
    <location>
        <begin position="113"/>
        <end position="134"/>
    </location>
</feature>
<dbReference type="Proteomes" id="UP001150907">
    <property type="component" value="Unassembled WGS sequence"/>
</dbReference>
<evidence type="ECO:0000256" key="7">
    <source>
        <dbReference type="SAM" id="Phobius"/>
    </source>
</evidence>
<evidence type="ECO:0000256" key="6">
    <source>
        <dbReference type="RuleBase" id="RU003945"/>
    </source>
</evidence>
<dbReference type="GO" id="GO:0005743">
    <property type="term" value="C:mitochondrial inner membrane"/>
    <property type="evidence" value="ECO:0007669"/>
    <property type="project" value="TreeGrafter"/>
</dbReference>
<dbReference type="PANTHER" id="PTHR12428">
    <property type="entry name" value="OXA1"/>
    <property type="match status" value="1"/>
</dbReference>
<evidence type="ECO:0000313" key="10">
    <source>
        <dbReference type="Proteomes" id="UP001150907"/>
    </source>
</evidence>
<dbReference type="Pfam" id="PF02096">
    <property type="entry name" value="60KD_IMP"/>
    <property type="match status" value="1"/>
</dbReference>
<evidence type="ECO:0000256" key="3">
    <source>
        <dbReference type="ARBA" id="ARBA00022692"/>
    </source>
</evidence>
<dbReference type="GO" id="GO:0032979">
    <property type="term" value="P:protein insertion into mitochondrial inner membrane from matrix"/>
    <property type="evidence" value="ECO:0007669"/>
    <property type="project" value="TreeGrafter"/>
</dbReference>
<dbReference type="OrthoDB" id="2148490at2759"/>
<comment type="caution">
    <text evidence="9">The sequence shown here is derived from an EMBL/GenBank/DDBJ whole genome shotgun (WGS) entry which is preliminary data.</text>
</comment>
<evidence type="ECO:0000256" key="1">
    <source>
        <dbReference type="ARBA" id="ARBA00004141"/>
    </source>
</evidence>
<feature type="domain" description="Membrane insertase YidC/Oxa/ALB C-terminal" evidence="8">
    <location>
        <begin position="113"/>
        <end position="306"/>
    </location>
</feature>
<feature type="transmembrane region" description="Helical" evidence="7">
    <location>
        <begin position="197"/>
        <end position="216"/>
    </location>
</feature>
<name>A0A9W8BKI9_9FUNG</name>
<keyword evidence="5 7" id="KW-0472">Membrane</keyword>
<protein>
    <recommendedName>
        <fullName evidence="8">Membrane insertase YidC/Oxa/ALB C-terminal domain-containing protein</fullName>
    </recommendedName>
</protein>
<dbReference type="CDD" id="cd20069">
    <property type="entry name" value="5TM_Oxa1-like"/>
    <property type="match status" value="1"/>
</dbReference>
<organism evidence="9 10">
    <name type="scientific">Coemansia thaxteri</name>
    <dbReference type="NCBI Taxonomy" id="2663907"/>
    <lineage>
        <taxon>Eukaryota</taxon>
        <taxon>Fungi</taxon>
        <taxon>Fungi incertae sedis</taxon>
        <taxon>Zoopagomycota</taxon>
        <taxon>Kickxellomycotina</taxon>
        <taxon>Kickxellomycetes</taxon>
        <taxon>Kickxellales</taxon>
        <taxon>Kickxellaceae</taxon>
        <taxon>Coemansia</taxon>
    </lineage>
</organism>
<accession>A0A9W8BKI9</accession>
<comment type="subcellular location">
    <subcellularLocation>
        <location evidence="1 6">Membrane</location>
        <topology evidence="1 6">Multi-pass membrane protein</topology>
    </subcellularLocation>
</comment>
<dbReference type="NCBIfam" id="TIGR03592">
    <property type="entry name" value="yidC_oxa1_cterm"/>
    <property type="match status" value="1"/>
</dbReference>
<gene>
    <name evidence="9" type="ORF">H4R26_000241</name>
</gene>
<dbReference type="InterPro" id="IPR001708">
    <property type="entry name" value="YidC/ALB3/OXA1/COX18"/>
</dbReference>
<evidence type="ECO:0000256" key="5">
    <source>
        <dbReference type="ARBA" id="ARBA00023136"/>
    </source>
</evidence>
<keyword evidence="3 6" id="KW-0812">Transmembrane</keyword>
<dbReference type="AlphaFoldDB" id="A0A9W8BKI9"/>
<sequence>MTTAANSRTMMFSTGVRALLPARTAGSLVAARRQQGARGFHSSPMRRNTPAVAEQAVSAQTPLVHAASIDPTVATQTALQIGDLAKHGLDTYLPTRIVEYALEYTHVMTGLPWWATIAVLVVGVRVALFPVAAWSHRHQVRVNQVQPELKVLTAKQQVAGANGDVMTSARMMQEIKSFYKQHDVHPFKAMVGNLTTIPFMMGMFFGLRDMATLSFTHMSSGGLWWFTDLAAADPTYVLPVISCVGMMGVMELQTRLTSAVPPTQQMKMLMRIGSVVMVFLTSGLPASVFVFWVINNLCSLAQVLLFHSRPFRRVAGIPDIVPAKYARPPETALSKLNIKALLTKEKPTKFVVKRKL</sequence>
<keyword evidence="10" id="KW-1185">Reference proteome</keyword>
<dbReference type="EMBL" id="JANBQF010000006">
    <property type="protein sequence ID" value="KAJ2008384.1"/>
    <property type="molecule type" value="Genomic_DNA"/>
</dbReference>
<evidence type="ECO:0000313" key="9">
    <source>
        <dbReference type="EMBL" id="KAJ2008384.1"/>
    </source>
</evidence>
<proteinExistence type="inferred from homology"/>
<evidence type="ECO:0000256" key="4">
    <source>
        <dbReference type="ARBA" id="ARBA00022989"/>
    </source>
</evidence>
<feature type="transmembrane region" description="Helical" evidence="7">
    <location>
        <begin position="272"/>
        <end position="294"/>
    </location>
</feature>
<reference evidence="9" key="1">
    <citation type="submission" date="2022-07" db="EMBL/GenBank/DDBJ databases">
        <title>Phylogenomic reconstructions and comparative analyses of Kickxellomycotina fungi.</title>
        <authorList>
            <person name="Reynolds N.K."/>
            <person name="Stajich J.E."/>
            <person name="Barry K."/>
            <person name="Grigoriev I.V."/>
            <person name="Crous P."/>
            <person name="Smith M.E."/>
        </authorList>
    </citation>
    <scope>NUCLEOTIDE SEQUENCE</scope>
    <source>
        <strain evidence="9">IMI 214461</strain>
    </source>
</reference>
<dbReference type="InterPro" id="IPR028055">
    <property type="entry name" value="YidC/Oxa/ALB_C"/>
</dbReference>
<dbReference type="GO" id="GO:0032977">
    <property type="term" value="F:membrane insertase activity"/>
    <property type="evidence" value="ECO:0007669"/>
    <property type="project" value="InterPro"/>
</dbReference>
<dbReference type="PANTHER" id="PTHR12428:SF65">
    <property type="entry name" value="CYTOCHROME C OXIDASE ASSEMBLY PROTEIN COX18, MITOCHONDRIAL"/>
    <property type="match status" value="1"/>
</dbReference>
<evidence type="ECO:0000259" key="8">
    <source>
        <dbReference type="Pfam" id="PF02096"/>
    </source>
</evidence>
<keyword evidence="4 7" id="KW-1133">Transmembrane helix</keyword>
<comment type="similarity">
    <text evidence="2 6">Belongs to the OXA1/ALB3/YidC family.</text>
</comment>